<dbReference type="Proteomes" id="UP000246352">
    <property type="component" value="Unassembled WGS sequence"/>
</dbReference>
<sequence>MANKIGYEFALELNEVAVVGSKLRAAVDQHNFLPDDFPREQVNFLVLALQGLSNGSLEGAKLPLEHASVRLSEIRRRYFFHQDLNSDSDSDDVVSFPVLERGDSLDATFSQLLSAISTALDAYREQSRTGFESLNTDEYTEILPGIEMSTMEDRDVYKQISKFDDLSRYAREPNWIQSVQVQEVARSTADARNALASTKAEASSQFIIRGWIKKLAGLSANSLVILRRLLDGVAVGSGVALEFYIRYKKTVSRVRDVIIQDAQEWLSFLSSKIENAETALRRYADDRDRKNYGMIGDVISGRRTVINEDKLPFAITPDERQLPRRGTMVEFDIDASKGPPLAKNIRATTRFLIVNDQLMTPEQAKAPILERILYVLATRKNDMIPIRQLERRITSKSVNPLPTEFWKILGYGDFIGYLASTGKLFLYPPNENASHASLSPIATENITPPLVRDWAVRELLREGAPIRIGDMALRAAKTYSGGKVPVRLQVGVRRFSNIFDNDPRFQLKDGQIYMSETTV</sequence>
<reference evidence="1 2" key="1">
    <citation type="submission" date="2018-05" db="EMBL/GenBank/DDBJ databases">
        <title>Genomic Encyclopedia of Type Strains, Phase IV (KMG-IV): sequencing the most valuable type-strain genomes for metagenomic binning, comparative biology and taxonomic classification.</title>
        <authorList>
            <person name="Goeker M."/>
        </authorList>
    </citation>
    <scope>NUCLEOTIDE SEQUENCE [LARGE SCALE GENOMIC DNA]</scope>
    <source>
        <strain evidence="1 2">DSM 16791</strain>
    </source>
</reference>
<comment type="caution">
    <text evidence="1">The sequence shown here is derived from an EMBL/GenBank/DDBJ whole genome shotgun (WGS) entry which is preliminary data.</text>
</comment>
<dbReference type="RefSeq" id="WP_146215618.1">
    <property type="nucleotide sequence ID" value="NZ_QGTR01000004.1"/>
</dbReference>
<dbReference type="EMBL" id="QGTR01000004">
    <property type="protein sequence ID" value="PWV98713.1"/>
    <property type="molecule type" value="Genomic_DNA"/>
</dbReference>
<accession>A0A317PKZ1</accession>
<organism evidence="1 2">
    <name type="scientific">Hoeflea marina</name>
    <dbReference type="NCBI Taxonomy" id="274592"/>
    <lineage>
        <taxon>Bacteria</taxon>
        <taxon>Pseudomonadati</taxon>
        <taxon>Pseudomonadota</taxon>
        <taxon>Alphaproteobacteria</taxon>
        <taxon>Hyphomicrobiales</taxon>
        <taxon>Rhizobiaceae</taxon>
        <taxon>Hoeflea</taxon>
    </lineage>
</organism>
<dbReference type="OrthoDB" id="8497471at2"/>
<evidence type="ECO:0000313" key="1">
    <source>
        <dbReference type="EMBL" id="PWV98713.1"/>
    </source>
</evidence>
<keyword evidence="2" id="KW-1185">Reference proteome</keyword>
<proteinExistence type="predicted"/>
<name>A0A317PKZ1_9HYPH</name>
<gene>
    <name evidence="1" type="ORF">DFR52_1042</name>
</gene>
<evidence type="ECO:0000313" key="2">
    <source>
        <dbReference type="Proteomes" id="UP000246352"/>
    </source>
</evidence>
<protein>
    <submittedName>
        <fullName evidence="1">Uncharacterized protein</fullName>
    </submittedName>
</protein>
<dbReference type="AlphaFoldDB" id="A0A317PKZ1"/>